<feature type="region of interest" description="Disordered" evidence="1">
    <location>
        <begin position="1"/>
        <end position="24"/>
    </location>
</feature>
<evidence type="ECO:0000313" key="3">
    <source>
        <dbReference type="Proteomes" id="UP001176941"/>
    </source>
</evidence>
<name>A0ABN8ZFV9_RANTA</name>
<gene>
    <name evidence="2" type="ORF">MRATA1EN1_LOCUS20445</name>
</gene>
<organism evidence="2 3">
    <name type="scientific">Rangifer tarandus platyrhynchus</name>
    <name type="common">Svalbard reindeer</name>
    <dbReference type="NCBI Taxonomy" id="3082113"/>
    <lineage>
        <taxon>Eukaryota</taxon>
        <taxon>Metazoa</taxon>
        <taxon>Chordata</taxon>
        <taxon>Craniata</taxon>
        <taxon>Vertebrata</taxon>
        <taxon>Euteleostomi</taxon>
        <taxon>Mammalia</taxon>
        <taxon>Eutheria</taxon>
        <taxon>Laurasiatheria</taxon>
        <taxon>Artiodactyla</taxon>
        <taxon>Ruminantia</taxon>
        <taxon>Pecora</taxon>
        <taxon>Cervidae</taxon>
        <taxon>Odocoileinae</taxon>
        <taxon>Rangifer</taxon>
    </lineage>
</organism>
<feature type="compositionally biased region" description="Polar residues" evidence="1">
    <location>
        <begin position="133"/>
        <end position="142"/>
    </location>
</feature>
<dbReference type="EMBL" id="OX459966">
    <property type="protein sequence ID" value="CAI9171483.1"/>
    <property type="molecule type" value="Genomic_DNA"/>
</dbReference>
<sequence length="352" mass="37779">MRGHGRCPGDHGPAAPPSGSRTVSARTVLKCARSTSPHQPPAGPVAKDCREEAACGLSGPTRCPPSGCLSSLLLGCLGALEELQRAVVPRPRGLAPLMRKPQLYKTRCRGAGSKLNADEIRREKKVSTENDSNRSCSGATRSQEARSSRKTHSSPKAGGNPPRVMSRYWTQTPYWGGIRRLQFQIRIKQSSLGREGAEITGIFLSERPLHILYVDGVDGAPQGLVQEWLFLVYSGTGLEPAARGLSGHHGHRRSLCSVTHVIPAASYGLSSFGVVFRQSRCSTPWAAGSGEAMLTGLRGSTRTQKHWVSSFGAQLEPLRAFKGRGPHDGRFSSATSLELLTLVERGLPNACA</sequence>
<feature type="region of interest" description="Disordered" evidence="1">
    <location>
        <begin position="114"/>
        <end position="165"/>
    </location>
</feature>
<protein>
    <submittedName>
        <fullName evidence="2">Uncharacterized protein</fullName>
    </submittedName>
</protein>
<proteinExistence type="predicted"/>
<reference evidence="2" key="1">
    <citation type="submission" date="2023-04" db="EMBL/GenBank/DDBJ databases">
        <authorList>
            <consortium name="ELIXIR-Norway"/>
        </authorList>
    </citation>
    <scope>NUCLEOTIDE SEQUENCE [LARGE SCALE GENOMIC DNA]</scope>
</reference>
<dbReference type="Proteomes" id="UP001176941">
    <property type="component" value="Chromosome 30"/>
</dbReference>
<feature type="compositionally biased region" description="Basic and acidic residues" evidence="1">
    <location>
        <begin position="116"/>
        <end position="132"/>
    </location>
</feature>
<evidence type="ECO:0000256" key="1">
    <source>
        <dbReference type="SAM" id="MobiDB-lite"/>
    </source>
</evidence>
<accession>A0ABN8ZFV9</accession>
<keyword evidence="3" id="KW-1185">Reference proteome</keyword>
<evidence type="ECO:0000313" key="2">
    <source>
        <dbReference type="EMBL" id="CAI9171483.1"/>
    </source>
</evidence>